<name>K0WX15_9BACT</name>
<evidence type="ECO:0000259" key="2">
    <source>
        <dbReference type="SMART" id="SM00014"/>
    </source>
</evidence>
<dbReference type="CDD" id="cd03394">
    <property type="entry name" value="PAP2_like_5"/>
    <property type="match status" value="1"/>
</dbReference>
<evidence type="ECO:0000313" key="3">
    <source>
        <dbReference type="EMBL" id="EJZ62811.1"/>
    </source>
</evidence>
<dbReference type="Proteomes" id="UP000006044">
    <property type="component" value="Unassembled WGS sequence"/>
</dbReference>
<protein>
    <recommendedName>
        <fullName evidence="2">Phosphatidic acid phosphatase type 2/haloperoxidase domain-containing protein</fullName>
    </recommendedName>
</protein>
<dbReference type="HOGENOM" id="CLU_106650_2_0_10"/>
<dbReference type="SUPFAM" id="SSF48317">
    <property type="entry name" value="Acid phosphatase/Vanadium-dependent haloperoxidase"/>
    <property type="match status" value="1"/>
</dbReference>
<dbReference type="PANTHER" id="PTHR14969:SF13">
    <property type="entry name" value="AT30094P"/>
    <property type="match status" value="1"/>
</dbReference>
<dbReference type="OrthoDB" id="9773582at2"/>
<evidence type="ECO:0000256" key="1">
    <source>
        <dbReference type="SAM" id="Phobius"/>
    </source>
</evidence>
<organism evidence="3 4">
    <name type="scientific">Barnesiella intestinihominis YIT 11860</name>
    <dbReference type="NCBI Taxonomy" id="742726"/>
    <lineage>
        <taxon>Bacteria</taxon>
        <taxon>Pseudomonadati</taxon>
        <taxon>Bacteroidota</taxon>
        <taxon>Bacteroidia</taxon>
        <taxon>Bacteroidales</taxon>
        <taxon>Barnesiellaceae</taxon>
        <taxon>Barnesiella</taxon>
    </lineage>
</organism>
<dbReference type="STRING" id="742726.HMPREF9448_02163"/>
<dbReference type="GeneID" id="77849368"/>
<proteinExistence type="predicted"/>
<keyword evidence="1" id="KW-0472">Membrane</keyword>
<gene>
    <name evidence="3" type="ORF">HMPREF9448_02163</name>
</gene>
<keyword evidence="1" id="KW-1133">Transmembrane helix</keyword>
<sequence length="185" mass="20429">MFRRIVVYICSLLLFVFPAGAEGLSRERKAVKVSGDVLLAAMPVATVATVLAMKDWTGAKQGLFTGVTTLGVSYLLKFTVKKDRPDHSNRYSFPSAHTSLLFANAAFVQRRYGWKWGAPAYVLASYVGWSRVYGRKHDWWDVAAGAVIGAGCAYIYTRPFAQNHRLVISPLTDGNSFGVYASMTF</sequence>
<evidence type="ECO:0000313" key="4">
    <source>
        <dbReference type="Proteomes" id="UP000006044"/>
    </source>
</evidence>
<keyword evidence="4" id="KW-1185">Reference proteome</keyword>
<feature type="transmembrane region" description="Helical" evidence="1">
    <location>
        <begin position="37"/>
        <end position="53"/>
    </location>
</feature>
<dbReference type="InterPro" id="IPR000326">
    <property type="entry name" value="PAP2/HPO"/>
</dbReference>
<dbReference type="PANTHER" id="PTHR14969">
    <property type="entry name" value="SPHINGOSINE-1-PHOSPHATE PHOSPHOHYDROLASE"/>
    <property type="match status" value="1"/>
</dbReference>
<dbReference type="SMART" id="SM00014">
    <property type="entry name" value="acidPPc"/>
    <property type="match status" value="1"/>
</dbReference>
<dbReference type="EMBL" id="ADLE01000015">
    <property type="protein sequence ID" value="EJZ62811.1"/>
    <property type="molecule type" value="Genomic_DNA"/>
</dbReference>
<dbReference type="eggNOG" id="COG0671">
    <property type="taxonomic scope" value="Bacteria"/>
</dbReference>
<reference evidence="3 4" key="1">
    <citation type="submission" date="2012-08" db="EMBL/GenBank/DDBJ databases">
        <title>The Genome Sequence of Barnesiella intestinihominis YIT 11860.</title>
        <authorList>
            <consortium name="The Broad Institute Genome Sequencing Platform"/>
            <person name="Earl A."/>
            <person name="Ward D."/>
            <person name="Feldgarden M."/>
            <person name="Gevers D."/>
            <person name="Morotomi M."/>
            <person name="Walker B."/>
            <person name="Young S.K."/>
            <person name="Zeng Q."/>
            <person name="Gargeya S."/>
            <person name="Fitzgerald M."/>
            <person name="Haas B."/>
            <person name="Abouelleil A."/>
            <person name="Alvarado L."/>
            <person name="Arachchi H.M."/>
            <person name="Berlin A.M."/>
            <person name="Chapman S.B."/>
            <person name="Goldberg J."/>
            <person name="Griggs A."/>
            <person name="Gujja S."/>
            <person name="Hansen M."/>
            <person name="Howarth C."/>
            <person name="Imamovic A."/>
            <person name="Larimer J."/>
            <person name="McCowen C."/>
            <person name="Montmayeur A."/>
            <person name="Murphy C."/>
            <person name="Neiman D."/>
            <person name="Pearson M."/>
            <person name="Priest M."/>
            <person name="Roberts A."/>
            <person name="Saif S."/>
            <person name="Shea T."/>
            <person name="Sisk P."/>
            <person name="Sykes S."/>
            <person name="Wortman J."/>
            <person name="Nusbaum C."/>
            <person name="Birren B."/>
        </authorList>
    </citation>
    <scope>NUCLEOTIDE SEQUENCE [LARGE SCALE GENOMIC DNA]</scope>
    <source>
        <strain evidence="3 4">YIT 11860</strain>
    </source>
</reference>
<accession>K0WX15</accession>
<dbReference type="RefSeq" id="WP_008862558.1">
    <property type="nucleotide sequence ID" value="NZ_CAXSYG010000003.1"/>
</dbReference>
<dbReference type="InterPro" id="IPR036938">
    <property type="entry name" value="PAP2/HPO_sf"/>
</dbReference>
<keyword evidence="1" id="KW-0812">Transmembrane</keyword>
<dbReference type="Pfam" id="PF01569">
    <property type="entry name" value="PAP2"/>
    <property type="match status" value="1"/>
</dbReference>
<feature type="domain" description="Phosphatidic acid phosphatase type 2/haloperoxidase" evidence="2">
    <location>
        <begin position="34"/>
        <end position="157"/>
    </location>
</feature>
<dbReference type="Gene3D" id="1.20.144.10">
    <property type="entry name" value="Phosphatidic acid phosphatase type 2/haloperoxidase"/>
    <property type="match status" value="1"/>
</dbReference>
<comment type="caution">
    <text evidence="3">The sequence shown here is derived from an EMBL/GenBank/DDBJ whole genome shotgun (WGS) entry which is preliminary data.</text>
</comment>
<dbReference type="AlphaFoldDB" id="K0WX15"/>